<dbReference type="SUPFAM" id="SSF46977">
    <property type="entry name" value="Succinate dehydrogenase/fumarate reductase flavoprotein C-terminal domain"/>
    <property type="match status" value="1"/>
</dbReference>
<comment type="cofactor">
    <cofactor evidence="1 13">
        <name>FAD</name>
        <dbReference type="ChEBI" id="CHEBI:57692"/>
    </cofactor>
</comment>
<evidence type="ECO:0000256" key="12">
    <source>
        <dbReference type="NCBIfam" id="TIGR00551"/>
    </source>
</evidence>
<evidence type="ECO:0000256" key="2">
    <source>
        <dbReference type="ARBA" id="ARBA00004950"/>
    </source>
</evidence>
<dbReference type="Gene3D" id="3.90.700.10">
    <property type="entry name" value="Succinate dehydrogenase/fumarate reductase flavoprotein, catalytic domain"/>
    <property type="match status" value="1"/>
</dbReference>
<feature type="region of interest" description="Disordered" evidence="14">
    <location>
        <begin position="410"/>
        <end position="452"/>
    </location>
</feature>
<evidence type="ECO:0000256" key="4">
    <source>
        <dbReference type="ARBA" id="ARBA00012173"/>
    </source>
</evidence>
<dbReference type="Pfam" id="PF02910">
    <property type="entry name" value="Succ_DH_flav_C"/>
    <property type="match status" value="1"/>
</dbReference>
<evidence type="ECO:0000256" key="14">
    <source>
        <dbReference type="SAM" id="MobiDB-lite"/>
    </source>
</evidence>
<evidence type="ECO:0000256" key="5">
    <source>
        <dbReference type="ARBA" id="ARBA00021901"/>
    </source>
</evidence>
<evidence type="ECO:0000256" key="8">
    <source>
        <dbReference type="ARBA" id="ARBA00022827"/>
    </source>
</evidence>
<evidence type="ECO:0000259" key="15">
    <source>
        <dbReference type="Pfam" id="PF00890"/>
    </source>
</evidence>
<dbReference type="InterPro" id="IPR003953">
    <property type="entry name" value="FAD-dep_OxRdtase_2_FAD-bd"/>
</dbReference>
<dbReference type="Proteomes" id="UP001519290">
    <property type="component" value="Unassembled WGS sequence"/>
</dbReference>
<comment type="function">
    <text evidence="10">Catalyzes the oxidation of L-aspartate to iminoaspartate, the first step in the de novo biosynthesis of NAD(+).</text>
</comment>
<evidence type="ECO:0000256" key="1">
    <source>
        <dbReference type="ARBA" id="ARBA00001974"/>
    </source>
</evidence>
<dbReference type="InterPro" id="IPR027477">
    <property type="entry name" value="Succ_DH/fumarate_Rdtase_cat_sf"/>
</dbReference>
<comment type="pathway">
    <text evidence="2 13">Cofactor biosynthesis; NAD(+) biosynthesis; iminoaspartate from L-aspartate (oxidase route): step 1/1.</text>
</comment>
<evidence type="ECO:0000313" key="17">
    <source>
        <dbReference type="EMBL" id="MBP2381194.1"/>
    </source>
</evidence>
<name>A0ABS4WYB3_9MICO</name>
<dbReference type="GO" id="GO:0008734">
    <property type="term" value="F:L-aspartate oxidase activity"/>
    <property type="evidence" value="ECO:0007669"/>
    <property type="project" value="UniProtKB-EC"/>
</dbReference>
<reference evidence="17 18" key="1">
    <citation type="submission" date="2021-03" db="EMBL/GenBank/DDBJ databases">
        <title>Sequencing the genomes of 1000 actinobacteria strains.</title>
        <authorList>
            <person name="Klenk H.-P."/>
        </authorList>
    </citation>
    <scope>NUCLEOTIDE SEQUENCE [LARGE SCALE GENOMIC DNA]</scope>
    <source>
        <strain evidence="17 18">DSM 14566</strain>
    </source>
</reference>
<dbReference type="PANTHER" id="PTHR42716:SF2">
    <property type="entry name" value="L-ASPARTATE OXIDASE, CHLOROPLASTIC"/>
    <property type="match status" value="1"/>
</dbReference>
<accession>A0ABS4WYB3</accession>
<evidence type="ECO:0000256" key="3">
    <source>
        <dbReference type="ARBA" id="ARBA00008562"/>
    </source>
</evidence>
<dbReference type="Gene3D" id="1.20.58.100">
    <property type="entry name" value="Fumarate reductase/succinate dehydrogenase flavoprotein-like, C-terminal domain"/>
    <property type="match status" value="1"/>
</dbReference>
<dbReference type="SUPFAM" id="SSF56425">
    <property type="entry name" value="Succinate dehydrogenase/fumarate reductase flavoprotein, catalytic domain"/>
    <property type="match status" value="1"/>
</dbReference>
<proteinExistence type="inferred from homology"/>
<dbReference type="InterPro" id="IPR005288">
    <property type="entry name" value="NadB"/>
</dbReference>
<dbReference type="EC" id="1.4.3.16" evidence="4 12"/>
<comment type="caution">
    <text evidence="17">The sequence shown here is derived from an EMBL/GenBank/DDBJ whole genome shotgun (WGS) entry which is preliminary data.</text>
</comment>
<evidence type="ECO:0000256" key="10">
    <source>
        <dbReference type="ARBA" id="ARBA00029426"/>
    </source>
</evidence>
<comment type="catalytic activity">
    <reaction evidence="11">
        <text>L-aspartate + O2 = iminosuccinate + H2O2</text>
        <dbReference type="Rhea" id="RHEA:25876"/>
        <dbReference type="ChEBI" id="CHEBI:15379"/>
        <dbReference type="ChEBI" id="CHEBI:16240"/>
        <dbReference type="ChEBI" id="CHEBI:29991"/>
        <dbReference type="ChEBI" id="CHEBI:77875"/>
        <dbReference type="EC" id="1.4.3.16"/>
    </reaction>
    <physiologicalReaction direction="left-to-right" evidence="11">
        <dbReference type="Rhea" id="RHEA:25877"/>
    </physiologicalReaction>
</comment>
<feature type="compositionally biased region" description="Low complexity" evidence="14">
    <location>
        <begin position="443"/>
        <end position="452"/>
    </location>
</feature>
<comment type="subcellular location">
    <subcellularLocation>
        <location evidence="13">Cytoplasm</location>
    </subcellularLocation>
</comment>
<gene>
    <name evidence="17" type="ORF">JOF43_001151</name>
</gene>
<dbReference type="Gene3D" id="3.50.50.60">
    <property type="entry name" value="FAD/NAD(P)-binding domain"/>
    <property type="match status" value="1"/>
</dbReference>
<dbReference type="PANTHER" id="PTHR42716">
    <property type="entry name" value="L-ASPARTATE OXIDASE"/>
    <property type="match status" value="1"/>
</dbReference>
<evidence type="ECO:0000256" key="13">
    <source>
        <dbReference type="RuleBase" id="RU362049"/>
    </source>
</evidence>
<feature type="domain" description="Fumarate reductase/succinate dehydrogenase flavoprotein-like C-terminal" evidence="16">
    <location>
        <begin position="455"/>
        <end position="529"/>
    </location>
</feature>
<protein>
    <recommendedName>
        <fullName evidence="5 12">L-aspartate oxidase</fullName>
        <ecNumber evidence="4 12">1.4.3.16</ecNumber>
    </recommendedName>
</protein>
<evidence type="ECO:0000259" key="16">
    <source>
        <dbReference type="Pfam" id="PF02910"/>
    </source>
</evidence>
<keyword evidence="8 13" id="KW-0274">FAD</keyword>
<keyword evidence="7 13" id="KW-0662">Pyridine nucleotide biosynthesis</keyword>
<dbReference type="Pfam" id="PF00890">
    <property type="entry name" value="FAD_binding_2"/>
    <property type="match status" value="1"/>
</dbReference>
<feature type="domain" description="FAD-dependent oxidoreductase 2 FAD-binding" evidence="15">
    <location>
        <begin position="20"/>
        <end position="393"/>
    </location>
</feature>
<keyword evidence="9 13" id="KW-0560">Oxidoreductase</keyword>
<dbReference type="RefSeq" id="WP_209900171.1">
    <property type="nucleotide sequence ID" value="NZ_BAAAJW010000018.1"/>
</dbReference>
<organism evidence="17 18">
    <name type="scientific">Brachybacterium sacelli</name>
    <dbReference type="NCBI Taxonomy" id="173364"/>
    <lineage>
        <taxon>Bacteria</taxon>
        <taxon>Bacillati</taxon>
        <taxon>Actinomycetota</taxon>
        <taxon>Actinomycetes</taxon>
        <taxon>Micrococcales</taxon>
        <taxon>Dermabacteraceae</taxon>
        <taxon>Brachybacterium</taxon>
    </lineage>
</organism>
<evidence type="ECO:0000313" key="18">
    <source>
        <dbReference type="Proteomes" id="UP001519290"/>
    </source>
</evidence>
<dbReference type="InterPro" id="IPR037099">
    <property type="entry name" value="Fum_R/Succ_DH_flav-like_C_sf"/>
</dbReference>
<dbReference type="InterPro" id="IPR015939">
    <property type="entry name" value="Fum_Rdtase/Succ_DH_flav-like_C"/>
</dbReference>
<dbReference type="InterPro" id="IPR036188">
    <property type="entry name" value="FAD/NAD-bd_sf"/>
</dbReference>
<dbReference type="NCBIfam" id="TIGR00551">
    <property type="entry name" value="nadB"/>
    <property type="match status" value="1"/>
</dbReference>
<evidence type="ECO:0000256" key="11">
    <source>
        <dbReference type="ARBA" id="ARBA00048305"/>
    </source>
</evidence>
<sequence length="537" mass="55841">MTADLRPDLHTDLHPDLRTDLLVIGSGIAGLTAALHASQNMDVLLVTKSEAGEGSTRYAQGGIAGALDRDDSPAAHARDTLVAGAGLCDEDAVRVLCEEGPGAIRELIDRGVDFDRVRGPGSPYALCLEGAHHRPRILHAGGDATGVAIEQALLAAVHGSGVVVREHTALVDLHLEGGDVVGAELMTTGGGRLRVRAAATLLATGGAGQLFSHTTNPAVATGDGVAAAWRAGAAVEDLEFYQFHPTALAIPGAYSSFLVSEAVRGEGATLRDEHGARLMQGIDPRADLAPRDIVSRTIAQVMAAQDGRPVRLDATGIAGDRLRERFPTIDAAVRAAGIDWGHEPVPVTPAAHYWMGGIRTDLDGRTTLPGLFAAGECARTGVHGANRLASNSLLEGAVFGARAGAAAVEEARRRDPSAGRHISSGAPRTAAASPGDAVRRAPRATAVPSPASWTRTQLQELMWARVGPLRTREQLDTAAAQLATWTAPDPATATTIGELENRNLLDLARLVATHALARPASVGAHHRLDPIPEVLAC</sequence>
<dbReference type="EMBL" id="JAGIOD010000001">
    <property type="protein sequence ID" value="MBP2381194.1"/>
    <property type="molecule type" value="Genomic_DNA"/>
</dbReference>
<evidence type="ECO:0000256" key="6">
    <source>
        <dbReference type="ARBA" id="ARBA00022630"/>
    </source>
</evidence>
<evidence type="ECO:0000256" key="9">
    <source>
        <dbReference type="ARBA" id="ARBA00023002"/>
    </source>
</evidence>
<evidence type="ECO:0000256" key="7">
    <source>
        <dbReference type="ARBA" id="ARBA00022642"/>
    </source>
</evidence>
<dbReference type="PRINTS" id="PR00368">
    <property type="entry name" value="FADPNR"/>
</dbReference>
<keyword evidence="6 13" id="KW-0285">Flavoprotein</keyword>
<dbReference type="SUPFAM" id="SSF51905">
    <property type="entry name" value="FAD/NAD(P)-binding domain"/>
    <property type="match status" value="1"/>
</dbReference>
<keyword evidence="18" id="KW-1185">Reference proteome</keyword>
<comment type="similarity">
    <text evidence="3 13">Belongs to the FAD-dependent oxidoreductase 2 family. NadB subfamily.</text>
</comment>